<evidence type="ECO:0000256" key="11">
    <source>
        <dbReference type="ARBA" id="ARBA00023137"/>
    </source>
</evidence>
<evidence type="ECO:0000313" key="20">
    <source>
        <dbReference type="Proteomes" id="UP000002320"/>
    </source>
</evidence>
<dbReference type="OrthoDB" id="6612654at2759"/>
<dbReference type="Pfam" id="PF01030">
    <property type="entry name" value="Recep_L_domain"/>
    <property type="match status" value="3"/>
</dbReference>
<dbReference type="EnsemblMetazoa" id="CPIJ005469-RA">
    <property type="protein sequence ID" value="CPIJ005469-PA"/>
    <property type="gene ID" value="CPIJ005469"/>
</dbReference>
<dbReference type="KEGG" id="cqu:CpipJ_CPIJ005469"/>
<evidence type="ECO:0000256" key="10">
    <source>
        <dbReference type="ARBA" id="ARBA00023136"/>
    </source>
</evidence>
<reference evidence="19" key="2">
    <citation type="submission" date="2020-05" db="UniProtKB">
        <authorList>
            <consortium name="EnsemblMetazoa"/>
        </authorList>
    </citation>
    <scope>IDENTIFICATION</scope>
    <source>
        <strain evidence="19">JHB</strain>
    </source>
</reference>
<keyword evidence="9 15" id="KW-1133">Transmembrane helix</keyword>
<dbReference type="AlphaFoldDB" id="B0WFF4"/>
<feature type="chain" id="PRO_5011407934" description="receptor protein-tyrosine kinase" evidence="16">
    <location>
        <begin position="23"/>
        <end position="1130"/>
    </location>
</feature>
<dbReference type="CDD" id="cd00064">
    <property type="entry name" value="FU"/>
    <property type="match status" value="2"/>
</dbReference>
<evidence type="ECO:0000256" key="5">
    <source>
        <dbReference type="ARBA" id="ARBA00022692"/>
    </source>
</evidence>
<dbReference type="SMART" id="SM00060">
    <property type="entry name" value="FN3"/>
    <property type="match status" value="2"/>
</dbReference>
<dbReference type="GO" id="GO:0016020">
    <property type="term" value="C:membrane"/>
    <property type="evidence" value="ECO:0007669"/>
    <property type="project" value="UniProtKB-SubCell"/>
</dbReference>
<sequence>MIAKGRLLPVALLFFVMPLLEFSSVEDVAEEQKQLVVDPEYTDDEQRNCHNVDIRNNLARLALIKNCTVITGFLQLVLIERVPQEDFAEYRFDKLREVTGFILFFRVFNLITLRDMFPNLMMIRGQKLIGNYALIFYDLRDFHEIGLKNLYSIQRGFVYSQWCPNLCYTDKIDWASITQSSNRTSRDLNMFQKNSATCNKTECPGCEKPFCWTNLSCQKFHTGYSYKGKLPKYKCHEQCLGGCYNGTAEGCYVCRGPKEGKRCVEKCSPDKVLFHDSLRCISKQKCINRGGLVFRGECLDECPAGYSPDNVEQVDADFSNHTCYPCHNRCPKICEGMQVMYLSDAVQLAGCTIINGTLQIRLLDDHPNVLEELRENLGGIEEIMGYLKVYRSNTEVTGFILFFRVFNLITLRDMFPNLMMIRGQKLIGNYALIFYDLRDFHEIGLKNLYSIQRGFVYSQWCPNLCYTDKIDWASITQSSNRTSRDLNMFQKNSATCNKTECPGCEKPFCWTNLSCQKFHTGYSYKGKLPKYKCHEQCLGGCYNGTAEGCYVCRGPKEGKRCVEKCSPDKVLFHDSLRCISKQKCIYRGGLVFRGECLDECPAGYSPDNVEQVDADFSNHTCYPCHNRCPKICEGMQVMYLSDAVQLAGCTIINGTLQIRLLDDHPNVLEELRENLATEFKRSPHDGRDICSEYSWQSKLVLMKEIVSEGAYYSYNLTGLKPSTRYAYYVKTYISDDSPTNTTTTDMRIGQSDVKYFVTKIDRPTQPLTVYTVRKTDHSITFSWKILTSEVRLVKRFMVDVFIQPDERALLDQRNYCVHPHDFDNDESDGDVFKTLSETCTAEQCCTGNDFMANVPDMSRKKRSTTANQPSFLQDEFQQKMYRFLEGPSSQDPILAPHRVKRDSELVNRVHNHSFDATLGEFTVSNLLPYTYYTFQLFACSADELEFCSAYSIYSDRTAPSPVVGTLTLTVIKQPEGASNIVLTFTEPVLVNGAVVAYNIELKSIAQTVSVERHECITRLQHEQAGGRYVFGNLTAGEYMVRARVISLAGPAPFSDWYFAEVVWREPLKEDNSVRNGLITFGVLLGLSVVLIGLYAAYHRFKTHHDDKAPLVEDDGNALVDEDGFVDCALR</sequence>
<keyword evidence="12 18" id="KW-0675">Receptor</keyword>
<dbReference type="VEuPathDB" id="VectorBase:CQUJHB017595"/>
<evidence type="ECO:0000256" key="4">
    <source>
        <dbReference type="ARBA" id="ARBA00022679"/>
    </source>
</evidence>
<dbReference type="InterPro" id="IPR013783">
    <property type="entry name" value="Ig-like_fold"/>
</dbReference>
<comment type="subcellular location">
    <subcellularLocation>
        <location evidence="1">Membrane</location>
        <topology evidence="1">Single-pass type I membrane protein</topology>
    </subcellularLocation>
</comment>
<name>B0WFF4_CULQU</name>
<dbReference type="STRING" id="7176.B0WFF4"/>
<dbReference type="InterPro" id="IPR000494">
    <property type="entry name" value="Rcpt_L-dom"/>
</dbReference>
<evidence type="ECO:0000256" key="6">
    <source>
        <dbReference type="ARBA" id="ARBA00022741"/>
    </source>
</evidence>
<dbReference type="OMA" id="CITRESC"/>
<dbReference type="GO" id="GO:0005524">
    <property type="term" value="F:ATP binding"/>
    <property type="evidence" value="ECO:0007669"/>
    <property type="project" value="UniProtKB-KW"/>
</dbReference>
<dbReference type="InterPro" id="IPR006211">
    <property type="entry name" value="Furin-like_Cys-rich_dom"/>
</dbReference>
<dbReference type="Proteomes" id="UP000002320">
    <property type="component" value="Unassembled WGS sequence"/>
</dbReference>
<dbReference type="EMBL" id="DS231917">
    <property type="protein sequence ID" value="EDS26191.1"/>
    <property type="molecule type" value="Genomic_DNA"/>
</dbReference>
<keyword evidence="8" id="KW-0067">ATP-binding</keyword>
<dbReference type="HOGENOM" id="CLU_311983_0_0_1"/>
<dbReference type="eggNOG" id="KOG4258">
    <property type="taxonomic scope" value="Eukaryota"/>
</dbReference>
<evidence type="ECO:0000256" key="13">
    <source>
        <dbReference type="ARBA" id="ARBA00023180"/>
    </source>
</evidence>
<protein>
    <recommendedName>
        <fullName evidence="2">receptor protein-tyrosine kinase</fullName>
        <ecNumber evidence="2">2.7.10.1</ecNumber>
    </recommendedName>
</protein>
<dbReference type="SUPFAM" id="SSF52058">
    <property type="entry name" value="L domain-like"/>
    <property type="match status" value="3"/>
</dbReference>
<keyword evidence="5 15" id="KW-0812">Transmembrane</keyword>
<keyword evidence="3" id="KW-0597">Phosphoprotein</keyword>
<feature type="signal peptide" evidence="16">
    <location>
        <begin position="1"/>
        <end position="22"/>
    </location>
</feature>
<keyword evidence="13" id="KW-0325">Glycoprotein</keyword>
<dbReference type="GO" id="GO:0004714">
    <property type="term" value="F:transmembrane receptor protein tyrosine kinase activity"/>
    <property type="evidence" value="ECO:0007669"/>
    <property type="project" value="UniProtKB-EC"/>
</dbReference>
<dbReference type="SUPFAM" id="SSF49265">
    <property type="entry name" value="Fibronectin type III"/>
    <property type="match status" value="3"/>
</dbReference>
<dbReference type="SUPFAM" id="SSF57184">
    <property type="entry name" value="Growth factor receptor domain"/>
    <property type="match status" value="2"/>
</dbReference>
<keyword evidence="7" id="KW-0418">Kinase</keyword>
<dbReference type="InterPro" id="IPR003961">
    <property type="entry name" value="FN3_dom"/>
</dbReference>
<dbReference type="InterPro" id="IPR036116">
    <property type="entry name" value="FN3_sf"/>
</dbReference>
<evidence type="ECO:0000256" key="16">
    <source>
        <dbReference type="SAM" id="SignalP"/>
    </source>
</evidence>
<accession>B0WFF4</accession>
<dbReference type="InParanoid" id="B0WFF4"/>
<evidence type="ECO:0000256" key="15">
    <source>
        <dbReference type="SAM" id="Phobius"/>
    </source>
</evidence>
<keyword evidence="4" id="KW-0808">Transferase</keyword>
<dbReference type="Gene3D" id="3.80.20.20">
    <property type="entry name" value="Receptor L-domain"/>
    <property type="match status" value="4"/>
</dbReference>
<dbReference type="InterPro" id="IPR006212">
    <property type="entry name" value="Furin_repeat"/>
</dbReference>
<dbReference type="EC" id="2.7.10.1" evidence="2"/>
<dbReference type="Gene3D" id="2.60.40.10">
    <property type="entry name" value="Immunoglobulins"/>
    <property type="match status" value="3"/>
</dbReference>
<dbReference type="Gene3D" id="2.10.220.10">
    <property type="entry name" value="Hormone Receptor, Insulin-like Growth Factor Receptor 1, Chain A, domain 2"/>
    <property type="match status" value="2"/>
</dbReference>
<dbReference type="VEuPathDB" id="VectorBase:CPIJ005469"/>
<proteinExistence type="predicted"/>
<feature type="transmembrane region" description="Helical" evidence="15">
    <location>
        <begin position="1077"/>
        <end position="1097"/>
    </location>
</feature>
<feature type="domain" description="Fibronectin type-III" evidence="17">
    <location>
        <begin position="763"/>
        <end position="945"/>
    </location>
</feature>
<evidence type="ECO:0000313" key="18">
    <source>
        <dbReference type="EMBL" id="EDS26191.1"/>
    </source>
</evidence>
<evidence type="ECO:0000256" key="8">
    <source>
        <dbReference type="ARBA" id="ARBA00022840"/>
    </source>
</evidence>
<dbReference type="InterPro" id="IPR036941">
    <property type="entry name" value="Rcpt_L-dom_sf"/>
</dbReference>
<evidence type="ECO:0000256" key="3">
    <source>
        <dbReference type="ARBA" id="ARBA00022553"/>
    </source>
</evidence>
<evidence type="ECO:0000256" key="12">
    <source>
        <dbReference type="ARBA" id="ARBA00023170"/>
    </source>
</evidence>
<evidence type="ECO:0000256" key="14">
    <source>
        <dbReference type="ARBA" id="ARBA00051243"/>
    </source>
</evidence>
<feature type="domain" description="Fibronectin type-III" evidence="17">
    <location>
        <begin position="959"/>
        <end position="1051"/>
    </location>
</feature>
<keyword evidence="16" id="KW-0732">Signal</keyword>
<organism>
    <name type="scientific">Culex quinquefasciatus</name>
    <name type="common">Southern house mosquito</name>
    <name type="synonym">Culex pungens</name>
    <dbReference type="NCBI Taxonomy" id="7176"/>
    <lineage>
        <taxon>Eukaryota</taxon>
        <taxon>Metazoa</taxon>
        <taxon>Ecdysozoa</taxon>
        <taxon>Arthropoda</taxon>
        <taxon>Hexapoda</taxon>
        <taxon>Insecta</taxon>
        <taxon>Pterygota</taxon>
        <taxon>Neoptera</taxon>
        <taxon>Endopterygota</taxon>
        <taxon>Diptera</taxon>
        <taxon>Nematocera</taxon>
        <taxon>Culicoidea</taxon>
        <taxon>Culicidae</taxon>
        <taxon>Culicinae</taxon>
        <taxon>Culicini</taxon>
        <taxon>Culex</taxon>
        <taxon>Culex</taxon>
    </lineage>
</organism>
<comment type="catalytic activity">
    <reaction evidence="14">
        <text>L-tyrosyl-[protein] + ATP = O-phospho-L-tyrosyl-[protein] + ADP + H(+)</text>
        <dbReference type="Rhea" id="RHEA:10596"/>
        <dbReference type="Rhea" id="RHEA-COMP:10136"/>
        <dbReference type="Rhea" id="RHEA-COMP:20101"/>
        <dbReference type="ChEBI" id="CHEBI:15378"/>
        <dbReference type="ChEBI" id="CHEBI:30616"/>
        <dbReference type="ChEBI" id="CHEBI:46858"/>
        <dbReference type="ChEBI" id="CHEBI:61978"/>
        <dbReference type="ChEBI" id="CHEBI:456216"/>
        <dbReference type="EC" id="2.7.10.1"/>
    </reaction>
</comment>
<dbReference type="InterPro" id="IPR009030">
    <property type="entry name" value="Growth_fac_rcpt_cys_sf"/>
</dbReference>
<dbReference type="SMART" id="SM00261">
    <property type="entry name" value="FU"/>
    <property type="match status" value="2"/>
</dbReference>
<keyword evidence="11" id="KW-0829">Tyrosine-protein kinase</keyword>
<evidence type="ECO:0000256" key="1">
    <source>
        <dbReference type="ARBA" id="ARBA00004479"/>
    </source>
</evidence>
<gene>
    <name evidence="19" type="primary">6037538</name>
    <name evidence="18" type="ORF">CpipJ_CPIJ005469</name>
</gene>
<keyword evidence="20" id="KW-1185">Reference proteome</keyword>
<evidence type="ECO:0000256" key="9">
    <source>
        <dbReference type="ARBA" id="ARBA00022989"/>
    </source>
</evidence>
<reference evidence="18" key="1">
    <citation type="submission" date="2007-03" db="EMBL/GenBank/DDBJ databases">
        <title>Annotation of Culex pipiens quinquefasciatus.</title>
        <authorList>
            <consortium name="The Broad Institute Genome Sequencing Platform"/>
            <person name="Atkinson P.W."/>
            <person name="Hemingway J."/>
            <person name="Christensen B.M."/>
            <person name="Higgs S."/>
            <person name="Kodira C."/>
            <person name="Hannick L."/>
            <person name="Megy K."/>
            <person name="O'Leary S."/>
            <person name="Pearson M."/>
            <person name="Haas B.J."/>
            <person name="Mauceli E."/>
            <person name="Wortman J.R."/>
            <person name="Lee N.H."/>
            <person name="Guigo R."/>
            <person name="Stanke M."/>
            <person name="Alvarado L."/>
            <person name="Amedeo P."/>
            <person name="Antoine C.H."/>
            <person name="Arensburger P."/>
            <person name="Bidwell S.L."/>
            <person name="Crawford M."/>
            <person name="Camaro F."/>
            <person name="Devon K."/>
            <person name="Engels R."/>
            <person name="Hammond M."/>
            <person name="Howarth C."/>
            <person name="Koehrsen M."/>
            <person name="Lawson D."/>
            <person name="Montgomery P."/>
            <person name="Nene V."/>
            <person name="Nusbaum C."/>
            <person name="Puiu D."/>
            <person name="Romero-Severson J."/>
            <person name="Severson D.W."/>
            <person name="Shumway M."/>
            <person name="Sisk P."/>
            <person name="Stolte C."/>
            <person name="Zeng Q."/>
            <person name="Eisenstadt E."/>
            <person name="Fraser-Liggett C."/>
            <person name="Strausberg R."/>
            <person name="Galagan J."/>
            <person name="Birren B."/>
            <person name="Collins F.H."/>
        </authorList>
    </citation>
    <scope>NUCLEOTIDE SEQUENCE [LARGE SCALE GENOMIC DNA]</scope>
    <source>
        <strain evidence="18">JHB</strain>
    </source>
</reference>
<keyword evidence="6" id="KW-0547">Nucleotide-binding</keyword>
<keyword evidence="10 15" id="KW-0472">Membrane</keyword>
<dbReference type="Pfam" id="PF00757">
    <property type="entry name" value="Furin-like"/>
    <property type="match status" value="2"/>
</dbReference>
<evidence type="ECO:0000256" key="2">
    <source>
        <dbReference type="ARBA" id="ARBA00011902"/>
    </source>
</evidence>
<evidence type="ECO:0000259" key="17">
    <source>
        <dbReference type="SMART" id="SM00060"/>
    </source>
</evidence>
<evidence type="ECO:0000256" key="7">
    <source>
        <dbReference type="ARBA" id="ARBA00022777"/>
    </source>
</evidence>
<evidence type="ECO:0000313" key="19">
    <source>
        <dbReference type="EnsemblMetazoa" id="CPIJ005469-PA"/>
    </source>
</evidence>